<dbReference type="Gene3D" id="3.30.450.40">
    <property type="match status" value="1"/>
</dbReference>
<keyword evidence="1" id="KW-0547">Nucleotide-binding</keyword>
<evidence type="ECO:0000313" key="11">
    <source>
        <dbReference type="Proteomes" id="UP000199581"/>
    </source>
</evidence>
<dbReference type="InterPro" id="IPR003593">
    <property type="entry name" value="AAA+_ATPase"/>
</dbReference>
<dbReference type="InterPro" id="IPR002078">
    <property type="entry name" value="Sigma_54_int"/>
</dbReference>
<dbReference type="PANTHER" id="PTHR32071">
    <property type="entry name" value="TRANSCRIPTIONAL REGULATORY PROTEIN"/>
    <property type="match status" value="1"/>
</dbReference>
<dbReference type="EMBL" id="FOTO01000006">
    <property type="protein sequence ID" value="SFL79877.1"/>
    <property type="molecule type" value="Genomic_DNA"/>
</dbReference>
<organism evidence="10 11">
    <name type="scientific">Desulfomicrobium norvegicum (strain DSM 1741 / NCIMB 8310)</name>
    <name type="common">Desulfovibrio baculatus (strain Norway 4)</name>
    <name type="synonym">Desulfovibrio desulfuricans (strain Norway 4)</name>
    <dbReference type="NCBI Taxonomy" id="52561"/>
    <lineage>
        <taxon>Bacteria</taxon>
        <taxon>Pseudomonadati</taxon>
        <taxon>Thermodesulfobacteriota</taxon>
        <taxon>Desulfovibrionia</taxon>
        <taxon>Desulfovibrionales</taxon>
        <taxon>Desulfomicrobiaceae</taxon>
        <taxon>Desulfomicrobium</taxon>
    </lineage>
</organism>
<reference evidence="10 11" key="1">
    <citation type="submission" date="2016-10" db="EMBL/GenBank/DDBJ databases">
        <authorList>
            <person name="Varghese N."/>
            <person name="Submissions S."/>
        </authorList>
    </citation>
    <scope>NUCLEOTIDE SEQUENCE [LARGE SCALE GENOMIC DNA]</scope>
    <source>
        <strain evidence="10 11">DSM 1741</strain>
    </source>
</reference>
<proteinExistence type="predicted"/>
<feature type="domain" description="PAC" evidence="9">
    <location>
        <begin position="254"/>
        <end position="306"/>
    </location>
</feature>
<evidence type="ECO:0000256" key="7">
    <source>
        <dbReference type="SAM" id="Coils"/>
    </source>
</evidence>
<evidence type="ECO:0000256" key="3">
    <source>
        <dbReference type="ARBA" id="ARBA00023015"/>
    </source>
</evidence>
<dbReference type="Gene3D" id="3.30.450.20">
    <property type="entry name" value="PAS domain"/>
    <property type="match status" value="1"/>
</dbReference>
<keyword evidence="5" id="KW-0010">Activator</keyword>
<keyword evidence="4" id="KW-0238">DNA-binding</keyword>
<dbReference type="PROSITE" id="PS00688">
    <property type="entry name" value="SIGMA54_INTERACT_3"/>
    <property type="match status" value="1"/>
</dbReference>
<dbReference type="FunFam" id="3.40.50.300:FF:000006">
    <property type="entry name" value="DNA-binding transcriptional regulator NtrC"/>
    <property type="match status" value="1"/>
</dbReference>
<dbReference type="Pfam" id="PF00158">
    <property type="entry name" value="Sigma54_activat"/>
    <property type="match status" value="1"/>
</dbReference>
<dbReference type="InterPro" id="IPR013655">
    <property type="entry name" value="PAS_fold_3"/>
</dbReference>
<dbReference type="GO" id="GO:0005524">
    <property type="term" value="F:ATP binding"/>
    <property type="evidence" value="ECO:0007669"/>
    <property type="project" value="UniProtKB-KW"/>
</dbReference>
<dbReference type="SUPFAM" id="SSF55781">
    <property type="entry name" value="GAF domain-like"/>
    <property type="match status" value="1"/>
</dbReference>
<dbReference type="OrthoDB" id="9763792at2"/>
<feature type="domain" description="Sigma-54 factor interaction" evidence="8">
    <location>
        <begin position="338"/>
        <end position="567"/>
    </location>
</feature>
<dbReference type="SUPFAM" id="SSF46689">
    <property type="entry name" value="Homeodomain-like"/>
    <property type="match status" value="1"/>
</dbReference>
<dbReference type="InterPro" id="IPR029016">
    <property type="entry name" value="GAF-like_dom_sf"/>
</dbReference>
<dbReference type="Gene3D" id="1.10.10.60">
    <property type="entry name" value="Homeodomain-like"/>
    <property type="match status" value="1"/>
</dbReference>
<dbReference type="CDD" id="cd00009">
    <property type="entry name" value="AAA"/>
    <property type="match status" value="1"/>
</dbReference>
<gene>
    <name evidence="10" type="ORF">SAMN05421830_106201</name>
</gene>
<dbReference type="PROSITE" id="PS00675">
    <property type="entry name" value="SIGMA54_INTERACT_1"/>
    <property type="match status" value="1"/>
</dbReference>
<dbReference type="RefSeq" id="WP_092192294.1">
    <property type="nucleotide sequence ID" value="NZ_FOTO01000006.1"/>
</dbReference>
<dbReference type="GO" id="GO:0006355">
    <property type="term" value="P:regulation of DNA-templated transcription"/>
    <property type="evidence" value="ECO:0007669"/>
    <property type="project" value="InterPro"/>
</dbReference>
<dbReference type="InterPro" id="IPR058031">
    <property type="entry name" value="AAA_lid_NorR"/>
</dbReference>
<evidence type="ECO:0000256" key="5">
    <source>
        <dbReference type="ARBA" id="ARBA00023159"/>
    </source>
</evidence>
<dbReference type="GO" id="GO:0043565">
    <property type="term" value="F:sequence-specific DNA binding"/>
    <property type="evidence" value="ECO:0007669"/>
    <property type="project" value="InterPro"/>
</dbReference>
<evidence type="ECO:0000259" key="8">
    <source>
        <dbReference type="PROSITE" id="PS50045"/>
    </source>
</evidence>
<dbReference type="Gene3D" id="1.10.8.60">
    <property type="match status" value="1"/>
</dbReference>
<feature type="coiled-coil region" evidence="7">
    <location>
        <begin position="297"/>
        <end position="328"/>
    </location>
</feature>
<dbReference type="PANTHER" id="PTHR32071:SF117">
    <property type="entry name" value="PTS-DEPENDENT DIHYDROXYACETONE KINASE OPERON REGULATORY PROTEIN-RELATED"/>
    <property type="match status" value="1"/>
</dbReference>
<dbReference type="PROSITE" id="PS50113">
    <property type="entry name" value="PAC"/>
    <property type="match status" value="1"/>
</dbReference>
<comment type="caution">
    <text evidence="10">The sequence shown here is derived from an EMBL/GenBank/DDBJ whole genome shotgun (WGS) entry which is preliminary data.</text>
</comment>
<keyword evidence="2" id="KW-0067">ATP-binding</keyword>
<dbReference type="Pfam" id="PF08447">
    <property type="entry name" value="PAS_3"/>
    <property type="match status" value="1"/>
</dbReference>
<dbReference type="CDD" id="cd00130">
    <property type="entry name" value="PAS"/>
    <property type="match status" value="1"/>
</dbReference>
<dbReference type="AlphaFoldDB" id="A0A8G2C3E6"/>
<dbReference type="SMART" id="SM00091">
    <property type="entry name" value="PAS"/>
    <property type="match status" value="1"/>
</dbReference>
<dbReference type="InterPro" id="IPR000700">
    <property type="entry name" value="PAS-assoc_C"/>
</dbReference>
<keyword evidence="6" id="KW-0804">Transcription</keyword>
<dbReference type="Gene3D" id="2.10.70.100">
    <property type="match status" value="1"/>
</dbReference>
<dbReference type="Pfam" id="PF02954">
    <property type="entry name" value="HTH_8"/>
    <property type="match status" value="1"/>
</dbReference>
<accession>A0A8G2C3E6</accession>
<dbReference type="InterPro" id="IPR000014">
    <property type="entry name" value="PAS"/>
</dbReference>
<evidence type="ECO:0000256" key="4">
    <source>
        <dbReference type="ARBA" id="ARBA00023125"/>
    </source>
</evidence>
<evidence type="ECO:0000256" key="2">
    <source>
        <dbReference type="ARBA" id="ARBA00022840"/>
    </source>
</evidence>
<dbReference type="NCBIfam" id="TIGR00229">
    <property type="entry name" value="sensory_box"/>
    <property type="match status" value="1"/>
</dbReference>
<dbReference type="SUPFAM" id="SSF55785">
    <property type="entry name" value="PYP-like sensor domain (PAS domain)"/>
    <property type="match status" value="1"/>
</dbReference>
<sequence length="640" mass="72148">MDDIVELQKLTSSISASMVMASEESLDAEILNALERIFAFLEVDRGGLLEVSGDSQTVRVSHVWYGKRAVLVSQEVNFAELFPWAYDHIVHQRRILKMTRTDELPPEAQTDRTSFMALGDKSTLSIPIVIGTRVHHIFTIDSMRVERDWPEEVVTQIRLLGEMFVSALQRREMEVALRRTMGRLDLAANSAGAGLWELDPVTGDLWATAKAKEHFGLPPEMDLTLQRLLEEIHPEDRELILERIEEARRSCEDLRVEYRVRSDDGTWRWLISRGRSQGGGIGQPGKILGVTLDVTQRRQLEQKLQEKVGEIERLRKQLELENQYLRNEAGAKGELGEILGKSKAMRTVGTMIRQVARTGSTVLLQGETGTGKTLVAHAIHNMSDRGRRVMVKVNCAALPGPLVESELFGREKGAFTGALSQQPGRFEIADGSTLFLDEVAEMSLETQAKLLRVLQDGEFERLGSSKTIKVDVRIIAASNKVLAKEVEAGRFRSDLYYRLNIFPILVPPLRERPDDIPQLVWEFVQEFGERMGKQIRRIAQKDMQLLMTYSWPGNIRELRNVIEHSLIISPGEVLVLQRLISSSENFDAAESLEELERRHIQAVLKATHGRIKGAGGAAERLAINPSTLYSRMRKLGIPSK</sequence>
<dbReference type="InterPro" id="IPR025662">
    <property type="entry name" value="Sigma_54_int_dom_ATP-bd_1"/>
</dbReference>
<evidence type="ECO:0000256" key="1">
    <source>
        <dbReference type="ARBA" id="ARBA00022741"/>
    </source>
</evidence>
<dbReference type="Proteomes" id="UP000199581">
    <property type="component" value="Unassembled WGS sequence"/>
</dbReference>
<dbReference type="InterPro" id="IPR035965">
    <property type="entry name" value="PAS-like_dom_sf"/>
</dbReference>
<evidence type="ECO:0000259" key="9">
    <source>
        <dbReference type="PROSITE" id="PS50113"/>
    </source>
</evidence>
<evidence type="ECO:0000256" key="6">
    <source>
        <dbReference type="ARBA" id="ARBA00023163"/>
    </source>
</evidence>
<protein>
    <submittedName>
        <fullName evidence="10">PAS domain S-box-containing protein</fullName>
    </submittedName>
</protein>
<dbReference type="Pfam" id="PF25601">
    <property type="entry name" value="AAA_lid_14"/>
    <property type="match status" value="1"/>
</dbReference>
<dbReference type="Gene3D" id="3.40.50.300">
    <property type="entry name" value="P-loop containing nucleotide triphosphate hydrolases"/>
    <property type="match status" value="1"/>
</dbReference>
<dbReference type="SMART" id="SM00382">
    <property type="entry name" value="AAA"/>
    <property type="match status" value="1"/>
</dbReference>
<dbReference type="InterPro" id="IPR025944">
    <property type="entry name" value="Sigma_54_int_dom_CS"/>
</dbReference>
<dbReference type="InterPro" id="IPR002197">
    <property type="entry name" value="HTH_Fis"/>
</dbReference>
<keyword evidence="7" id="KW-0175">Coiled coil</keyword>
<dbReference type="InterPro" id="IPR009057">
    <property type="entry name" value="Homeodomain-like_sf"/>
</dbReference>
<keyword evidence="11" id="KW-1185">Reference proteome</keyword>
<dbReference type="SUPFAM" id="SSF52540">
    <property type="entry name" value="P-loop containing nucleoside triphosphate hydrolases"/>
    <property type="match status" value="1"/>
</dbReference>
<dbReference type="InterPro" id="IPR027417">
    <property type="entry name" value="P-loop_NTPase"/>
</dbReference>
<name>A0A8G2C3E6_DESNO</name>
<keyword evidence="3" id="KW-0805">Transcription regulation</keyword>
<evidence type="ECO:0000313" key="10">
    <source>
        <dbReference type="EMBL" id="SFL79877.1"/>
    </source>
</evidence>
<dbReference type="PROSITE" id="PS50045">
    <property type="entry name" value="SIGMA54_INTERACT_4"/>
    <property type="match status" value="1"/>
</dbReference>